<dbReference type="Pfam" id="PF00132">
    <property type="entry name" value="Hexapep"/>
    <property type="match status" value="1"/>
</dbReference>
<dbReference type="STRING" id="1121898.GCA_000422725_02086"/>
<keyword evidence="1" id="KW-0808">Transferase</keyword>
<dbReference type="InterPro" id="IPR051159">
    <property type="entry name" value="Hexapeptide_acetyltransf"/>
</dbReference>
<dbReference type="AlphaFoldDB" id="A0A0A2MM17"/>
<dbReference type="CDD" id="cd04647">
    <property type="entry name" value="LbH_MAT_like"/>
    <property type="match status" value="1"/>
</dbReference>
<evidence type="ECO:0000313" key="2">
    <source>
        <dbReference type="Proteomes" id="UP000030111"/>
    </source>
</evidence>
<dbReference type="eggNOG" id="COG0110">
    <property type="taxonomic scope" value="Bacteria"/>
</dbReference>
<keyword evidence="2" id="KW-1185">Reference proteome</keyword>
<sequence>MGKFSERFFFVLRIRYINKYIFMLRKLSLKIQGMKIGASTVTPKMNVTWPHQVSIGNKCRLEHDIYFHYDGIWKQGPSIIIGNNNFIGFGCEFNITKKITIGNNCLIAAGSKFIDHNHGTALTELMRTQKSTEDKIVIGNNVWIGANVVVLKGVIINDGAIIAAGAVLNKTVPADEIWGGIPAKKIGERK</sequence>
<name>A0A0A2MM17_9FLAO</name>
<dbReference type="InterPro" id="IPR011004">
    <property type="entry name" value="Trimer_LpxA-like_sf"/>
</dbReference>
<dbReference type="Gene3D" id="2.160.10.10">
    <property type="entry name" value="Hexapeptide repeat proteins"/>
    <property type="match status" value="1"/>
</dbReference>
<dbReference type="Pfam" id="PF14602">
    <property type="entry name" value="Hexapep_2"/>
    <property type="match status" value="1"/>
</dbReference>
<accession>A0A0A2MM17</accession>
<comment type="caution">
    <text evidence="1">The sequence shown here is derived from an EMBL/GenBank/DDBJ whole genome shotgun (WGS) entry which is preliminary data.</text>
</comment>
<reference evidence="1 2" key="1">
    <citation type="submission" date="2013-09" db="EMBL/GenBank/DDBJ databases">
        <authorList>
            <person name="Zeng Z."/>
            <person name="Chen C."/>
        </authorList>
    </citation>
    <scope>NUCLEOTIDE SEQUENCE [LARGE SCALE GENOMIC DNA]</scope>
    <source>
        <strain evidence="1 2">WB 4.1-42</strain>
    </source>
</reference>
<dbReference type="EMBL" id="JRLY01000005">
    <property type="protein sequence ID" value="KGO93364.1"/>
    <property type="molecule type" value="Genomic_DNA"/>
</dbReference>
<dbReference type="GO" id="GO:0016740">
    <property type="term" value="F:transferase activity"/>
    <property type="evidence" value="ECO:0007669"/>
    <property type="project" value="UniProtKB-KW"/>
</dbReference>
<gene>
    <name evidence="1" type="ORF">Q766_08665</name>
</gene>
<dbReference type="InterPro" id="IPR001451">
    <property type="entry name" value="Hexapep"/>
</dbReference>
<proteinExistence type="predicted"/>
<dbReference type="PANTHER" id="PTHR23416">
    <property type="entry name" value="SIALIC ACID SYNTHASE-RELATED"/>
    <property type="match status" value="1"/>
</dbReference>
<evidence type="ECO:0000313" key="1">
    <source>
        <dbReference type="EMBL" id="KGO93364.1"/>
    </source>
</evidence>
<organism evidence="1 2">
    <name type="scientific">Flavobacterium subsaxonicum WB 4.1-42 = DSM 21790</name>
    <dbReference type="NCBI Taxonomy" id="1121898"/>
    <lineage>
        <taxon>Bacteria</taxon>
        <taxon>Pseudomonadati</taxon>
        <taxon>Bacteroidota</taxon>
        <taxon>Flavobacteriia</taxon>
        <taxon>Flavobacteriales</taxon>
        <taxon>Flavobacteriaceae</taxon>
        <taxon>Flavobacterium</taxon>
    </lineage>
</organism>
<protein>
    <submittedName>
        <fullName evidence="1">Galactoside O-acetyltransferase</fullName>
    </submittedName>
</protein>
<dbReference type="Proteomes" id="UP000030111">
    <property type="component" value="Unassembled WGS sequence"/>
</dbReference>
<dbReference type="OrthoDB" id="9801697at2"/>
<dbReference type="SUPFAM" id="SSF51161">
    <property type="entry name" value="Trimeric LpxA-like enzymes"/>
    <property type="match status" value="1"/>
</dbReference>